<protein>
    <submittedName>
        <fullName evidence="2">Uncharacterized protein</fullName>
    </submittedName>
</protein>
<evidence type="ECO:0000256" key="1">
    <source>
        <dbReference type="SAM" id="MobiDB-lite"/>
    </source>
</evidence>
<reference evidence="2 3" key="1">
    <citation type="submission" date="2021-07" db="EMBL/GenBank/DDBJ databases">
        <authorList>
            <person name="Palmer J.M."/>
        </authorList>
    </citation>
    <scope>NUCLEOTIDE SEQUENCE [LARGE SCALE GENOMIC DNA]</scope>
    <source>
        <strain evidence="2 3">AT_MEX2019</strain>
        <tissue evidence="2">Muscle</tissue>
    </source>
</reference>
<evidence type="ECO:0000313" key="3">
    <source>
        <dbReference type="Proteomes" id="UP001345963"/>
    </source>
</evidence>
<dbReference type="Proteomes" id="UP001345963">
    <property type="component" value="Unassembled WGS sequence"/>
</dbReference>
<dbReference type="EMBL" id="JAHUTI010094585">
    <property type="protein sequence ID" value="MED6262782.1"/>
    <property type="molecule type" value="Genomic_DNA"/>
</dbReference>
<sequence>MYLQNSATKPLCTQQLQGTQASSPLLPKSQRLTGQLLADKVIPWRLKLQELFFFSFLFPKRSCSCFARELVVKVVREEGEGGLQRSHSWSLGQRKQSLPPKREAVNG</sequence>
<name>A0ABU7CIJ0_9TELE</name>
<evidence type="ECO:0000313" key="2">
    <source>
        <dbReference type="EMBL" id="MED6262782.1"/>
    </source>
</evidence>
<keyword evidence="3" id="KW-1185">Reference proteome</keyword>
<accession>A0ABU7CIJ0</accession>
<proteinExistence type="predicted"/>
<feature type="region of interest" description="Disordered" evidence="1">
    <location>
        <begin position="80"/>
        <end position="107"/>
    </location>
</feature>
<feature type="compositionally biased region" description="Polar residues" evidence="1">
    <location>
        <begin position="85"/>
        <end position="96"/>
    </location>
</feature>
<comment type="caution">
    <text evidence="2">The sequence shown here is derived from an EMBL/GenBank/DDBJ whole genome shotgun (WGS) entry which is preliminary data.</text>
</comment>
<organism evidence="2 3">
    <name type="scientific">Ataeniobius toweri</name>
    <dbReference type="NCBI Taxonomy" id="208326"/>
    <lineage>
        <taxon>Eukaryota</taxon>
        <taxon>Metazoa</taxon>
        <taxon>Chordata</taxon>
        <taxon>Craniata</taxon>
        <taxon>Vertebrata</taxon>
        <taxon>Euteleostomi</taxon>
        <taxon>Actinopterygii</taxon>
        <taxon>Neopterygii</taxon>
        <taxon>Teleostei</taxon>
        <taxon>Neoteleostei</taxon>
        <taxon>Acanthomorphata</taxon>
        <taxon>Ovalentaria</taxon>
        <taxon>Atherinomorphae</taxon>
        <taxon>Cyprinodontiformes</taxon>
        <taxon>Goodeidae</taxon>
        <taxon>Ataeniobius</taxon>
    </lineage>
</organism>
<gene>
    <name evidence="2" type="ORF">ATANTOWER_025949</name>
</gene>